<comment type="similarity">
    <text evidence="2">Belongs to the NAD(P)-dependent epimerase/dehydratase family. Dihydroflavonol-4-reductase subfamily.</text>
</comment>
<keyword evidence="5" id="KW-1185">Reference proteome</keyword>
<dbReference type="Proteomes" id="UP000094444">
    <property type="component" value="Unassembled WGS sequence"/>
</dbReference>
<accession>A0A2P5HLZ2</accession>
<dbReference type="GO" id="GO:0016616">
    <property type="term" value="F:oxidoreductase activity, acting on the CH-OH group of donors, NAD or NADP as acceptor"/>
    <property type="evidence" value="ECO:0007669"/>
    <property type="project" value="TreeGrafter"/>
</dbReference>
<evidence type="ECO:0000256" key="1">
    <source>
        <dbReference type="ARBA" id="ARBA00023002"/>
    </source>
</evidence>
<dbReference type="PANTHER" id="PTHR10366">
    <property type="entry name" value="NAD DEPENDENT EPIMERASE/DEHYDRATASE"/>
    <property type="match status" value="1"/>
</dbReference>
<dbReference type="SUPFAM" id="SSF51735">
    <property type="entry name" value="NAD(P)-binding Rossmann-fold domains"/>
    <property type="match status" value="1"/>
</dbReference>
<dbReference type="InterPro" id="IPR036291">
    <property type="entry name" value="NAD(P)-bd_dom_sf"/>
</dbReference>
<evidence type="ECO:0000313" key="5">
    <source>
        <dbReference type="Proteomes" id="UP000094444"/>
    </source>
</evidence>
<organism evidence="4 5">
    <name type="scientific">Diaporthe helianthi</name>
    <dbReference type="NCBI Taxonomy" id="158607"/>
    <lineage>
        <taxon>Eukaryota</taxon>
        <taxon>Fungi</taxon>
        <taxon>Dikarya</taxon>
        <taxon>Ascomycota</taxon>
        <taxon>Pezizomycotina</taxon>
        <taxon>Sordariomycetes</taxon>
        <taxon>Sordariomycetidae</taxon>
        <taxon>Diaporthales</taxon>
        <taxon>Diaporthaceae</taxon>
        <taxon>Diaporthe</taxon>
    </lineage>
</organism>
<dbReference type="Gene3D" id="3.40.50.720">
    <property type="entry name" value="NAD(P)-binding Rossmann-like Domain"/>
    <property type="match status" value="1"/>
</dbReference>
<proteinExistence type="inferred from homology"/>
<feature type="domain" description="NAD-dependent epimerase/dehydratase" evidence="3">
    <location>
        <begin position="7"/>
        <end position="243"/>
    </location>
</feature>
<dbReference type="OrthoDB" id="2735536at2759"/>
<dbReference type="InterPro" id="IPR001509">
    <property type="entry name" value="Epimerase_deHydtase"/>
</dbReference>
<dbReference type="PANTHER" id="PTHR10366:SF564">
    <property type="entry name" value="STEROL-4-ALPHA-CARBOXYLATE 3-DEHYDROGENASE, DECARBOXYLATING"/>
    <property type="match status" value="1"/>
</dbReference>
<evidence type="ECO:0000259" key="3">
    <source>
        <dbReference type="Pfam" id="PF01370"/>
    </source>
</evidence>
<dbReference type="STRING" id="158607.A0A2P5HLZ2"/>
<name>A0A2P5HLZ2_DIAHE</name>
<keyword evidence="1" id="KW-0560">Oxidoreductase</keyword>
<reference evidence="4" key="1">
    <citation type="submission" date="2017-09" db="EMBL/GenBank/DDBJ databases">
        <title>Polyketide synthases of a Diaporthe helianthi virulent isolate.</title>
        <authorList>
            <person name="Baroncelli R."/>
        </authorList>
    </citation>
    <scope>NUCLEOTIDE SEQUENCE [LARGE SCALE GENOMIC DNA]</scope>
    <source>
        <strain evidence="4">7/96</strain>
    </source>
</reference>
<sequence>MSQQLLVITGVSGFVGFRVLAEALGKGYRVRAVIRKAAQSELIKSAESVKPHLDKLEFVVVPDLLARGAFDGILVGADGIKNIRRDMIDPAINATLRVLESAKNVPTIKRIVITASIGTILKWDWISSNDRTRVFTASDTYTPTNLDGPFANVVDAYFTSKAAALAATERFIQEEKPHYDVVNIQPSIVTGRHELALTPDDLLKITNVVTLTQVLDTKDDTLSFGNSVHIDDVARVHIDALNPSVPGNRNYLCASGGEAGTDYRDAKNIVRRHFSKAVEDGTLPLTGSQPVRPVRFDASETEKVFGFKFASYEEQVKSIVGQYLSLVAAK</sequence>
<dbReference type="InParanoid" id="A0A2P5HLZ2"/>
<dbReference type="Pfam" id="PF01370">
    <property type="entry name" value="Epimerase"/>
    <property type="match status" value="1"/>
</dbReference>
<dbReference type="AlphaFoldDB" id="A0A2P5HLZ2"/>
<evidence type="ECO:0000256" key="2">
    <source>
        <dbReference type="ARBA" id="ARBA00023445"/>
    </source>
</evidence>
<gene>
    <name evidence="4" type="ORF">DHEL01_v210358</name>
</gene>
<comment type="caution">
    <text evidence="4">The sequence shown here is derived from an EMBL/GenBank/DDBJ whole genome shotgun (WGS) entry which is preliminary data.</text>
</comment>
<evidence type="ECO:0000313" key="4">
    <source>
        <dbReference type="EMBL" id="POS71251.1"/>
    </source>
</evidence>
<dbReference type="InterPro" id="IPR050425">
    <property type="entry name" value="NAD(P)_dehydrat-like"/>
</dbReference>
<dbReference type="EMBL" id="MAVT02001329">
    <property type="protein sequence ID" value="POS71251.1"/>
    <property type="molecule type" value="Genomic_DNA"/>
</dbReference>
<protein>
    <recommendedName>
        <fullName evidence="3">NAD-dependent epimerase/dehydratase domain-containing protein</fullName>
    </recommendedName>
</protein>